<keyword evidence="2" id="KW-1185">Reference proteome</keyword>
<dbReference type="Proteomes" id="UP001151760">
    <property type="component" value="Unassembled WGS sequence"/>
</dbReference>
<gene>
    <name evidence="1" type="ORF">Tco_0892849</name>
</gene>
<reference evidence="1" key="1">
    <citation type="journal article" date="2022" name="Int. J. Mol. Sci.">
        <title>Draft Genome of Tanacetum Coccineum: Genomic Comparison of Closely Related Tanacetum-Family Plants.</title>
        <authorList>
            <person name="Yamashiro T."/>
            <person name="Shiraishi A."/>
            <person name="Nakayama K."/>
            <person name="Satake H."/>
        </authorList>
    </citation>
    <scope>NUCLEOTIDE SEQUENCE</scope>
</reference>
<accession>A0ABQ5C8T1</accession>
<comment type="caution">
    <text evidence="1">The sequence shown here is derived from an EMBL/GenBank/DDBJ whole genome shotgun (WGS) entry which is preliminary data.</text>
</comment>
<reference evidence="1" key="2">
    <citation type="submission" date="2022-01" db="EMBL/GenBank/DDBJ databases">
        <authorList>
            <person name="Yamashiro T."/>
            <person name="Shiraishi A."/>
            <person name="Satake H."/>
            <person name="Nakayama K."/>
        </authorList>
    </citation>
    <scope>NUCLEOTIDE SEQUENCE</scope>
</reference>
<dbReference type="EMBL" id="BQNB010014010">
    <property type="protein sequence ID" value="GJT22912.1"/>
    <property type="molecule type" value="Genomic_DNA"/>
</dbReference>
<organism evidence="1 2">
    <name type="scientific">Tanacetum coccineum</name>
    <dbReference type="NCBI Taxonomy" id="301880"/>
    <lineage>
        <taxon>Eukaryota</taxon>
        <taxon>Viridiplantae</taxon>
        <taxon>Streptophyta</taxon>
        <taxon>Embryophyta</taxon>
        <taxon>Tracheophyta</taxon>
        <taxon>Spermatophyta</taxon>
        <taxon>Magnoliopsida</taxon>
        <taxon>eudicotyledons</taxon>
        <taxon>Gunneridae</taxon>
        <taxon>Pentapetalae</taxon>
        <taxon>asterids</taxon>
        <taxon>campanulids</taxon>
        <taxon>Asterales</taxon>
        <taxon>Asteraceae</taxon>
        <taxon>Asteroideae</taxon>
        <taxon>Anthemideae</taxon>
        <taxon>Anthemidinae</taxon>
        <taxon>Tanacetum</taxon>
    </lineage>
</organism>
<evidence type="ECO:0000313" key="2">
    <source>
        <dbReference type="Proteomes" id="UP001151760"/>
    </source>
</evidence>
<name>A0ABQ5C8T1_9ASTR</name>
<sequence length="110" mass="12270">MLHQPSAKLFVEEVVVDARHGPIDLHTSSGLSTSYLMETSIGGEYSLLSSKLSVECQYAVLILQNTPYCLEEQIRCLDYRDQYTVLSRRVDTSYPTGGYGVSVDLSEQDT</sequence>
<evidence type="ECO:0000313" key="1">
    <source>
        <dbReference type="EMBL" id="GJT22912.1"/>
    </source>
</evidence>
<protein>
    <submittedName>
        <fullName evidence="1">Uncharacterized protein</fullName>
    </submittedName>
</protein>
<proteinExistence type="predicted"/>